<accession>A0A409WCS6</accession>
<evidence type="ECO:0000256" key="1">
    <source>
        <dbReference type="SAM" id="MobiDB-lite"/>
    </source>
</evidence>
<evidence type="ECO:0000256" key="2">
    <source>
        <dbReference type="SAM" id="Phobius"/>
    </source>
</evidence>
<reference evidence="3 4" key="1">
    <citation type="journal article" date="2018" name="Evol. Lett.">
        <title>Horizontal gene cluster transfer increased hallucinogenic mushroom diversity.</title>
        <authorList>
            <person name="Reynolds H.T."/>
            <person name="Vijayakumar V."/>
            <person name="Gluck-Thaler E."/>
            <person name="Korotkin H.B."/>
            <person name="Matheny P.B."/>
            <person name="Slot J.C."/>
        </authorList>
    </citation>
    <scope>NUCLEOTIDE SEQUENCE [LARGE SCALE GENOMIC DNA]</scope>
    <source>
        <strain evidence="3 4">SRW20</strain>
    </source>
</reference>
<gene>
    <name evidence="3" type="ORF">CVT26_009736</name>
</gene>
<evidence type="ECO:0000313" key="3">
    <source>
        <dbReference type="EMBL" id="PPQ76308.1"/>
    </source>
</evidence>
<name>A0A409WCS6_9AGAR</name>
<feature type="region of interest" description="Disordered" evidence="1">
    <location>
        <begin position="84"/>
        <end position="121"/>
    </location>
</feature>
<dbReference type="Proteomes" id="UP000284706">
    <property type="component" value="Unassembled WGS sequence"/>
</dbReference>
<keyword evidence="2" id="KW-1133">Transmembrane helix</keyword>
<feature type="region of interest" description="Disordered" evidence="1">
    <location>
        <begin position="35"/>
        <end position="54"/>
    </location>
</feature>
<keyword evidence="2" id="KW-0812">Transmembrane</keyword>
<keyword evidence="2" id="KW-0472">Membrane</keyword>
<dbReference type="InParanoid" id="A0A409WCS6"/>
<dbReference type="AlphaFoldDB" id="A0A409WCS6"/>
<evidence type="ECO:0000313" key="4">
    <source>
        <dbReference type="Proteomes" id="UP000284706"/>
    </source>
</evidence>
<proteinExistence type="predicted"/>
<dbReference type="EMBL" id="NHYE01005175">
    <property type="protein sequence ID" value="PPQ76308.1"/>
    <property type="molecule type" value="Genomic_DNA"/>
</dbReference>
<sequence length="162" mass="17597">MVRSTLDGVGVIWDVMVMLMFVSVLGVRVRWQAQQGPMSESLQRNDEERERETGLPVHDTLRQRRRKAVALAVELAVAVSMTDGIKKQHAKNSPSKWRLAPDGQKSSRAAGPAGPAINENGPVTTVELLDAPPPTWLCSLFSSPALALRASQTPVKASSFKA</sequence>
<feature type="transmembrane region" description="Helical" evidence="2">
    <location>
        <begin position="12"/>
        <end position="31"/>
    </location>
</feature>
<organism evidence="3 4">
    <name type="scientific">Gymnopilus dilepis</name>
    <dbReference type="NCBI Taxonomy" id="231916"/>
    <lineage>
        <taxon>Eukaryota</taxon>
        <taxon>Fungi</taxon>
        <taxon>Dikarya</taxon>
        <taxon>Basidiomycota</taxon>
        <taxon>Agaricomycotina</taxon>
        <taxon>Agaricomycetes</taxon>
        <taxon>Agaricomycetidae</taxon>
        <taxon>Agaricales</taxon>
        <taxon>Agaricineae</taxon>
        <taxon>Hymenogastraceae</taxon>
        <taxon>Gymnopilus</taxon>
    </lineage>
</organism>
<keyword evidence="4" id="KW-1185">Reference proteome</keyword>
<feature type="compositionally biased region" description="Basic and acidic residues" evidence="1">
    <location>
        <begin position="43"/>
        <end position="53"/>
    </location>
</feature>
<comment type="caution">
    <text evidence="3">The sequence shown here is derived from an EMBL/GenBank/DDBJ whole genome shotgun (WGS) entry which is preliminary data.</text>
</comment>
<protein>
    <submittedName>
        <fullName evidence="3">Uncharacterized protein</fullName>
    </submittedName>
</protein>